<protein>
    <recommendedName>
        <fullName evidence="6">SH2 domain-containing protein</fullName>
    </recommendedName>
</protein>
<dbReference type="InterPro" id="IPR036860">
    <property type="entry name" value="SH2_dom_sf"/>
</dbReference>
<dbReference type="Proteomes" id="UP000008743">
    <property type="component" value="Unassembled WGS sequence"/>
</dbReference>
<feature type="region of interest" description="Disordered" evidence="4">
    <location>
        <begin position="213"/>
        <end position="238"/>
    </location>
</feature>
<proteinExistence type="predicted"/>
<keyword evidence="1" id="KW-0430">Lectin</keyword>
<dbReference type="InterPro" id="IPR051184">
    <property type="entry name" value="Tyrosine-phos_adapter"/>
</dbReference>
<evidence type="ECO:0000259" key="6">
    <source>
        <dbReference type="PROSITE" id="PS50001"/>
    </source>
</evidence>
<dbReference type="GO" id="GO:0030246">
    <property type="term" value="F:carbohydrate binding"/>
    <property type="evidence" value="ECO:0007669"/>
    <property type="project" value="UniProtKB-KW"/>
</dbReference>
<keyword evidence="5" id="KW-1133">Transmembrane helix</keyword>
<evidence type="ECO:0000256" key="5">
    <source>
        <dbReference type="SAM" id="Phobius"/>
    </source>
</evidence>
<organism evidence="7 8">
    <name type="scientific">Capsaspora owczarzaki (strain ATCC 30864)</name>
    <dbReference type="NCBI Taxonomy" id="595528"/>
    <lineage>
        <taxon>Eukaryota</taxon>
        <taxon>Filasterea</taxon>
        <taxon>Capsaspora</taxon>
    </lineage>
</organism>
<dbReference type="SMART" id="SM00252">
    <property type="entry name" value="SH2"/>
    <property type="match status" value="1"/>
</dbReference>
<dbReference type="OrthoDB" id="409136at2759"/>
<feature type="transmembrane region" description="Helical" evidence="5">
    <location>
        <begin position="310"/>
        <end position="337"/>
    </location>
</feature>
<dbReference type="GO" id="GO:0035591">
    <property type="term" value="F:signaling adaptor activity"/>
    <property type="evidence" value="ECO:0007669"/>
    <property type="project" value="TreeGrafter"/>
</dbReference>
<feature type="domain" description="SH2" evidence="6">
    <location>
        <begin position="24"/>
        <end position="113"/>
    </location>
</feature>
<name>A0A0D2U7K9_CAPO3</name>
<dbReference type="GO" id="GO:0030971">
    <property type="term" value="F:receptor tyrosine kinase binding"/>
    <property type="evidence" value="ECO:0007669"/>
    <property type="project" value="TreeGrafter"/>
</dbReference>
<dbReference type="GO" id="GO:0016477">
    <property type="term" value="P:cell migration"/>
    <property type="evidence" value="ECO:0007669"/>
    <property type="project" value="TreeGrafter"/>
</dbReference>
<dbReference type="Gene3D" id="2.60.120.200">
    <property type="match status" value="1"/>
</dbReference>
<gene>
    <name evidence="7" type="ORF">CAOG_002284</name>
</gene>
<dbReference type="GO" id="GO:0007167">
    <property type="term" value="P:enzyme-linked receptor protein signaling pathway"/>
    <property type="evidence" value="ECO:0007669"/>
    <property type="project" value="TreeGrafter"/>
</dbReference>
<dbReference type="PROSITE" id="PS50001">
    <property type="entry name" value="SH2"/>
    <property type="match status" value="1"/>
</dbReference>
<evidence type="ECO:0000313" key="7">
    <source>
        <dbReference type="EMBL" id="KJE91096.1"/>
    </source>
</evidence>
<dbReference type="PANTHER" id="PTHR19969">
    <property type="entry name" value="SH2-SH3 ADAPTOR PROTEIN-RELATED"/>
    <property type="match status" value="1"/>
</dbReference>
<dbReference type="InterPro" id="IPR013320">
    <property type="entry name" value="ConA-like_dom_sf"/>
</dbReference>
<dbReference type="SUPFAM" id="SSF49899">
    <property type="entry name" value="Concanavalin A-like lectins/glucanases"/>
    <property type="match status" value="1"/>
</dbReference>
<evidence type="ECO:0000256" key="2">
    <source>
        <dbReference type="ARBA" id="ARBA00022999"/>
    </source>
</evidence>
<dbReference type="InParanoid" id="A0A0D2U7K9"/>
<dbReference type="Pfam" id="PF00139">
    <property type="entry name" value="Lectin_legB"/>
    <property type="match status" value="1"/>
</dbReference>
<dbReference type="STRING" id="595528.A0A0D2U7K9"/>
<dbReference type="PANTHER" id="PTHR19969:SF5">
    <property type="entry name" value="CRK-LIKE PROTEIN"/>
    <property type="match status" value="1"/>
</dbReference>
<evidence type="ECO:0000256" key="3">
    <source>
        <dbReference type="PROSITE-ProRule" id="PRU00191"/>
    </source>
</evidence>
<dbReference type="RefSeq" id="XP_004349034.1">
    <property type="nucleotide sequence ID" value="XM_004348984.2"/>
</dbReference>
<dbReference type="Pfam" id="PF00017">
    <property type="entry name" value="SH2"/>
    <property type="match status" value="1"/>
</dbReference>
<dbReference type="Gene3D" id="3.30.505.10">
    <property type="entry name" value="SH2 domain"/>
    <property type="match status" value="1"/>
</dbReference>
<keyword evidence="8" id="KW-1185">Reference proteome</keyword>
<evidence type="ECO:0000313" key="8">
    <source>
        <dbReference type="Proteomes" id="UP000008743"/>
    </source>
</evidence>
<dbReference type="EMBL" id="KE346362">
    <property type="protein sequence ID" value="KJE91096.1"/>
    <property type="molecule type" value="Genomic_DNA"/>
</dbReference>
<evidence type="ECO:0000256" key="4">
    <source>
        <dbReference type="SAM" id="MobiDB-lite"/>
    </source>
</evidence>
<dbReference type="InterPro" id="IPR000980">
    <property type="entry name" value="SH2"/>
</dbReference>
<reference evidence="8" key="1">
    <citation type="submission" date="2011-02" db="EMBL/GenBank/DDBJ databases">
        <title>The Genome Sequence of Capsaspora owczarzaki ATCC 30864.</title>
        <authorList>
            <person name="Russ C."/>
            <person name="Cuomo C."/>
            <person name="Burger G."/>
            <person name="Gray M.W."/>
            <person name="Holland P.W.H."/>
            <person name="King N."/>
            <person name="Lang F.B.F."/>
            <person name="Roger A.J."/>
            <person name="Ruiz-Trillo I."/>
            <person name="Young S.K."/>
            <person name="Zeng Q."/>
            <person name="Gargeya S."/>
            <person name="Alvarado L."/>
            <person name="Berlin A."/>
            <person name="Chapman S.B."/>
            <person name="Chen Z."/>
            <person name="Freedman E."/>
            <person name="Gellesch M."/>
            <person name="Goldberg J."/>
            <person name="Griggs A."/>
            <person name="Gujja S."/>
            <person name="Heilman E."/>
            <person name="Heiman D."/>
            <person name="Howarth C."/>
            <person name="Mehta T."/>
            <person name="Neiman D."/>
            <person name="Pearson M."/>
            <person name="Roberts A."/>
            <person name="Saif S."/>
            <person name="Shea T."/>
            <person name="Shenoy N."/>
            <person name="Sisk P."/>
            <person name="Stolte C."/>
            <person name="Sykes S."/>
            <person name="White J."/>
            <person name="Yandava C."/>
            <person name="Haas B."/>
            <person name="Nusbaum C."/>
            <person name="Birren B."/>
        </authorList>
    </citation>
    <scope>NUCLEOTIDE SEQUENCE</scope>
    <source>
        <strain evidence="8">ATCC 30864</strain>
    </source>
</reference>
<keyword evidence="5" id="KW-0472">Membrane</keyword>
<evidence type="ECO:0000256" key="1">
    <source>
        <dbReference type="ARBA" id="ARBA00022734"/>
    </source>
</evidence>
<dbReference type="CDD" id="cd00173">
    <property type="entry name" value="SH2"/>
    <property type="match status" value="1"/>
</dbReference>
<sequence length="2434" mass="262359">MSRRLEDAMEFEVLDVEVVEEYSYFHPGITRQQAEALLVNVGDFLLRTASTGGYSLSLLDTDRVHHYQISNAAEGGFRIQFAGQSMTFPRISELIEYFSTKTSLDGTLLATPVAYNTTANASSDYSSMLPTRTPPVVPPSDYYDKGALAASMAYRDPPSAPTSERTDRSLNNLLETLDSSTGRLERMEMQKFNRATKPKMVATSSSVEILNVEETPDDETVPDQARRGTASGGGAPPGSNAAVTALYSARAKASHGMRVVGSAVASSMTSLRHALNRPAPKEEVEHEKPHRSSCCVRCYKAMVKTRKRRIATTICALLLLALICYLIAVLVLLLPLLNAAVFVDTITLPELCSAAGVPFVLKTYLYNPASVGASFEDTTAYIYSDEYGLLGHTDLTGQSIEPGNLTLSFASKFVVDNEVAVRTVAQRFLDEYQVPLKVTVKLTVHTGIIFPISIEFEVPQVLNGPPAEGEVEPPPFPPSGLKALSLLPANYQTELNPRVNVWISNSSFVRATVPSLEFDVYDAHARRMGSGRSEPGFYGQEGAYLWATGGMRTANLVPVQDALNAYLTNSSLQAVIRVADRNPDDCYVQALLAGLNVTLTLNSTTVDDPTSPGGDNSTSSGDSLSINGLSVDTMSDSEVGLTLNITLPQFLADYDFHGDIPPIRVGVTVSEYGLAEIQLEPMFLSEFSPDVTINVTVRLLNASVVMDATLDYLGSSELIGDVTGVPALNLSLVTDILTAVSVTFTMNPGDEEDDDSSHGGSARRAVLDDAVTTRARSGLRFASALKSSMHTRASTTASVPHRRKSGSRQVSSLADFVKAALDLLRSDTQRQAKPLGLPHLDEGGIARRDEPIQNNPSLNSVNVTVDVQSTEPSVMGFVDVSMPLDYLSLDIAWKRVEWSLFNSEHIGSLVIEPFAGKGGHITLNLTVFDSQNGTHLTNLVTDYTDDIDVKIDITGTYGATPLVTSIVMPRSLPKKDSENDHSDDDSDASIDAASWVSLNMIELQGINQTTFCFDVSLNLEVSFTLQLKFPALELDIALNNTAMLTLNTSPLDVSLEDKLVNVSAGLTIIAAQQLVWSVLDYIDESMLVVGVKGRPGSNFLSTIISSIDFSVELGGASPSFNSTVDPNLSFTNNSDVSLIVESDLSSVNASLAWLLSSDSLTFTVAWGDLDVSISSSNRRFSKVVLPSAHIGKTSSLSLIQGALSIFGNDNGTFVRGILQDFLDEEYVTLSFNGSFTSRANGHKVYPIATGFKFNQETFTRPATGPETGPSLDDGIKFFNGVELIYLRGTNVSAVANITLASGIGFNVTIPPLLLFADVDGSQQFANVSVRIPQVQAATRALPTQANLAFSSWMDLWTVGNKYLNEIPVTVVVYGDRRRGANFLSQIIPEIKLNVTRPPPSTETPSYTAPSNASMDISASVESTATAAILSVNITVVKELDFYFKWGAINVEASSPKISVRQAILTSPGTLVGPLGSKASILLVIDGTYAKVWANQLYNGTNFIMRLVGSLGSDPTGFASDVYIPSSLLKNNTKPLQPTNARRAAAWNPWMTAEQRRAQEDEAAFEASELRFQRARASTKRSDAFSSQSTRHERRDAFMRARRDTPSTTATDDDSIPGFALKQVRINGGDRYSSGIELPCYLGQYCGSLAQTLQPTGVIAGLLIKLPDLPGVTFQLKSNLSITLYANGLQVGTVSIFSPILLTPGMRQLPAAIQVLISNVADTKAAVTTMMEGSDMSFSASGTSAFNYLSDMVSLVEINFDILGNPTPETVGQLPASNMTLVATSSTGMTVDIEMAFTNPTSTTFLLGNVTAQVIYGHFMTGASPPQRNVATGWLTNFALVPGENIIRARLQLRAPDAWGVTLANDVLSRFIWSLTLPLELSVAMNNGQYSSVLHTVFTMPEQYSESGFVVGFDISFGDSFSSTLSNGFKITIEATKTIHNKLQWPIRIPRLSYNLFMWDMNGVQDNGCAGPCSVLGYCETPWPTSQIISPVTIGPSTSIVTGQTIVPVGVNGQIPFSFQLSGDNAMRVYDQYMTENQMCGDVLNGLITVAMATDGCPVGDTSCTYNAVINFDWKNYAFAGTDSCGQFAITGCTPTFATPSFSYSGTVASTNMVVRGSASTNSNKFPITLTDGASDVGGMWFNSLVNVRDSWRATFAVKITDGISWLANPAGEGFAFVIQNNANGLNALGSAGGSSDSGCGYKGLTNSIAVYFDSMNCNEMYMLSNGVITPNFTSWSTPAEFDAEDVTTQFVVTYDADGHRMSVATGGRVSNFDFDIDRMMTLNSGRAYVGMTAATGSYYASGHIVSLFSFEQITTDSSKTTLDGYLMAPYEFAAGYLHFQARESCNRRRVTGGDTFIATMSMASAPFTVVRTFTKTDPINSITDLGTGLYRINFQSAPPRGRYDIRVRLSSCAAGTSCEVLIASMFMRRVVIED</sequence>
<keyword evidence="5" id="KW-0812">Transmembrane</keyword>
<accession>A0A0D2U7K9</accession>
<keyword evidence="2 3" id="KW-0727">SH2 domain</keyword>
<dbReference type="InterPro" id="IPR001220">
    <property type="entry name" value="Legume_lectin_dom"/>
</dbReference>
<dbReference type="SUPFAM" id="SSF55550">
    <property type="entry name" value="SH2 domain"/>
    <property type="match status" value="1"/>
</dbReference>
<dbReference type="GO" id="GO:0005737">
    <property type="term" value="C:cytoplasm"/>
    <property type="evidence" value="ECO:0007669"/>
    <property type="project" value="TreeGrafter"/>
</dbReference>